<comment type="caution">
    <text evidence="2">The sequence shown here is derived from an EMBL/GenBank/DDBJ whole genome shotgun (WGS) entry which is preliminary data.</text>
</comment>
<sequence length="79" mass="8871">MRAEKRYAPALRSEPGVRGASQTGGTDLQEPGLPAELQLPLLPLSRRRHCCRCCCQCRSEACQRRKSTSELRTPRLCET</sequence>
<gene>
    <name evidence="2" type="ORF">MONAX_5E045888</name>
</gene>
<name>A0A5E4B5V1_MARMO</name>
<accession>A0A5E4B5V1</accession>
<keyword evidence="3" id="KW-1185">Reference proteome</keyword>
<evidence type="ECO:0000313" key="3">
    <source>
        <dbReference type="Proteomes" id="UP000335636"/>
    </source>
</evidence>
<evidence type="ECO:0000313" key="2">
    <source>
        <dbReference type="EMBL" id="VTJ65103.1"/>
    </source>
</evidence>
<protein>
    <submittedName>
        <fullName evidence="2">Uncharacterized protein</fullName>
    </submittedName>
</protein>
<feature type="region of interest" description="Disordered" evidence="1">
    <location>
        <begin position="1"/>
        <end position="34"/>
    </location>
</feature>
<dbReference type="Proteomes" id="UP000335636">
    <property type="component" value="Unassembled WGS sequence"/>
</dbReference>
<evidence type="ECO:0000256" key="1">
    <source>
        <dbReference type="SAM" id="MobiDB-lite"/>
    </source>
</evidence>
<reference evidence="2" key="1">
    <citation type="submission" date="2019-04" db="EMBL/GenBank/DDBJ databases">
        <authorList>
            <person name="Alioto T."/>
            <person name="Alioto T."/>
        </authorList>
    </citation>
    <scope>NUCLEOTIDE SEQUENCE [LARGE SCALE GENOMIC DNA]</scope>
</reference>
<feature type="non-terminal residue" evidence="2">
    <location>
        <position position="79"/>
    </location>
</feature>
<proteinExistence type="predicted"/>
<dbReference type="AlphaFoldDB" id="A0A5E4B5V1"/>
<organism evidence="2 3">
    <name type="scientific">Marmota monax</name>
    <name type="common">Woodchuck</name>
    <dbReference type="NCBI Taxonomy" id="9995"/>
    <lineage>
        <taxon>Eukaryota</taxon>
        <taxon>Metazoa</taxon>
        <taxon>Chordata</taxon>
        <taxon>Craniata</taxon>
        <taxon>Vertebrata</taxon>
        <taxon>Euteleostomi</taxon>
        <taxon>Mammalia</taxon>
        <taxon>Eutheria</taxon>
        <taxon>Euarchontoglires</taxon>
        <taxon>Glires</taxon>
        <taxon>Rodentia</taxon>
        <taxon>Sciuromorpha</taxon>
        <taxon>Sciuridae</taxon>
        <taxon>Xerinae</taxon>
        <taxon>Marmotini</taxon>
        <taxon>Marmota</taxon>
    </lineage>
</organism>
<dbReference type="EMBL" id="CABDUW010000296">
    <property type="protein sequence ID" value="VTJ65103.1"/>
    <property type="molecule type" value="Genomic_DNA"/>
</dbReference>